<comment type="caution">
    <text evidence="1">The sequence shown here is derived from an EMBL/GenBank/DDBJ whole genome shotgun (WGS) entry which is preliminary data.</text>
</comment>
<name>A0ACB9XAS1_CHAAC</name>
<dbReference type="EMBL" id="CM043791">
    <property type="protein sequence ID" value="KAI4823892.1"/>
    <property type="molecule type" value="Genomic_DNA"/>
</dbReference>
<gene>
    <name evidence="1" type="ORF">KUCAC02_012446</name>
</gene>
<organism evidence="1 2">
    <name type="scientific">Chaenocephalus aceratus</name>
    <name type="common">Blackfin icefish</name>
    <name type="synonym">Chaenichthys aceratus</name>
    <dbReference type="NCBI Taxonomy" id="36190"/>
    <lineage>
        <taxon>Eukaryota</taxon>
        <taxon>Metazoa</taxon>
        <taxon>Chordata</taxon>
        <taxon>Craniata</taxon>
        <taxon>Vertebrata</taxon>
        <taxon>Euteleostomi</taxon>
        <taxon>Actinopterygii</taxon>
        <taxon>Neopterygii</taxon>
        <taxon>Teleostei</taxon>
        <taxon>Neoteleostei</taxon>
        <taxon>Acanthomorphata</taxon>
        <taxon>Eupercaria</taxon>
        <taxon>Perciformes</taxon>
        <taxon>Notothenioidei</taxon>
        <taxon>Channichthyidae</taxon>
        <taxon>Chaenocephalus</taxon>
    </lineage>
</organism>
<sequence length="167" mass="19336">MLERRHAPYPNLYPDQSPSEEWSMEERFRPLTFHGLILRSSWSPCSSGESATLRISRLFLYIQSATQPRLSYAEMTEDYPRYPDIHDLDLTLLNPRMIVDVTPYMNPSPYTVSPNTHISQVFNLFRTMGLRHLPVVNAVGEIVGIITRHNLTHEFLVAKLRQHSISV</sequence>
<protein>
    <submittedName>
        <fullName evidence="1">Uncharacterized protein</fullName>
    </submittedName>
</protein>
<dbReference type="Proteomes" id="UP001057452">
    <property type="component" value="Chromosome 7"/>
</dbReference>
<evidence type="ECO:0000313" key="2">
    <source>
        <dbReference type="Proteomes" id="UP001057452"/>
    </source>
</evidence>
<reference evidence="1" key="1">
    <citation type="submission" date="2022-05" db="EMBL/GenBank/DDBJ databases">
        <title>Chromosome-level genome of Chaenocephalus aceratus.</title>
        <authorList>
            <person name="Park H."/>
        </authorList>
    </citation>
    <scope>NUCLEOTIDE SEQUENCE</scope>
    <source>
        <strain evidence="1">KU_202001</strain>
    </source>
</reference>
<keyword evidence="2" id="KW-1185">Reference proteome</keyword>
<evidence type="ECO:0000313" key="1">
    <source>
        <dbReference type="EMBL" id="KAI4823892.1"/>
    </source>
</evidence>
<proteinExistence type="predicted"/>
<accession>A0ACB9XAS1</accession>